<protein>
    <recommendedName>
        <fullName evidence="3 11">Shikimate kinase</fullName>
        <shortName evidence="11">SK</shortName>
        <ecNumber evidence="3 11">2.7.1.71</ecNumber>
    </recommendedName>
</protein>
<keyword evidence="11" id="KW-0963">Cytoplasm</keyword>
<dbReference type="InterPro" id="IPR023000">
    <property type="entry name" value="Shikimate_kinase_CS"/>
</dbReference>
<keyword evidence="4 11" id="KW-0028">Amino-acid biosynthesis</keyword>
<dbReference type="Gene3D" id="1.10.260.40">
    <property type="entry name" value="lambda repressor-like DNA-binding domains"/>
    <property type="match status" value="1"/>
</dbReference>
<dbReference type="GO" id="GO:0009073">
    <property type="term" value="P:aromatic amino acid family biosynthetic process"/>
    <property type="evidence" value="ECO:0007669"/>
    <property type="project" value="UniProtKB-KW"/>
</dbReference>
<evidence type="ECO:0000256" key="12">
    <source>
        <dbReference type="SAM" id="MobiDB-lite"/>
    </source>
</evidence>
<dbReference type="SUPFAM" id="SSF52540">
    <property type="entry name" value="P-loop containing nucleoside triphosphate hydrolases"/>
    <property type="match status" value="1"/>
</dbReference>
<dbReference type="PANTHER" id="PTHR21087">
    <property type="entry name" value="SHIKIMATE KINASE"/>
    <property type="match status" value="1"/>
</dbReference>
<dbReference type="GO" id="GO:0000287">
    <property type="term" value="F:magnesium ion binding"/>
    <property type="evidence" value="ECO:0007669"/>
    <property type="project" value="UniProtKB-UniRule"/>
</dbReference>
<comment type="subcellular location">
    <subcellularLocation>
        <location evidence="11">Cytoplasm</location>
    </subcellularLocation>
</comment>
<dbReference type="EMBL" id="BMED01000007">
    <property type="protein sequence ID" value="GGC97715.1"/>
    <property type="molecule type" value="Genomic_DNA"/>
</dbReference>
<comment type="caution">
    <text evidence="14">The sequence shown here is derived from an EMBL/GenBank/DDBJ whole genome shotgun (WGS) entry which is preliminary data.</text>
</comment>
<evidence type="ECO:0000256" key="2">
    <source>
        <dbReference type="ARBA" id="ARBA00006997"/>
    </source>
</evidence>
<feature type="binding site" evidence="11">
    <location>
        <position position="222"/>
    </location>
    <ligand>
        <name>substrate</name>
    </ligand>
</feature>
<organism evidence="14 15">
    <name type="scientific">Undibacterium terreum</name>
    <dbReference type="NCBI Taxonomy" id="1224302"/>
    <lineage>
        <taxon>Bacteria</taxon>
        <taxon>Pseudomonadati</taxon>
        <taxon>Pseudomonadota</taxon>
        <taxon>Betaproteobacteria</taxon>
        <taxon>Burkholderiales</taxon>
        <taxon>Oxalobacteraceae</taxon>
        <taxon>Undibacterium</taxon>
    </lineage>
</organism>
<evidence type="ECO:0000256" key="4">
    <source>
        <dbReference type="ARBA" id="ARBA00022605"/>
    </source>
</evidence>
<dbReference type="HAMAP" id="MF_00109">
    <property type="entry name" value="Shikimate_kinase"/>
    <property type="match status" value="1"/>
</dbReference>
<comment type="caution">
    <text evidence="11">Lacks conserved residue(s) required for the propagation of feature annotation.</text>
</comment>
<proteinExistence type="inferred from homology"/>
<keyword evidence="6 11" id="KW-0547">Nucleotide-binding</keyword>
<feature type="region of interest" description="Disordered" evidence="12">
    <location>
        <begin position="1"/>
        <end position="49"/>
    </location>
</feature>
<dbReference type="InterPro" id="IPR010982">
    <property type="entry name" value="Lambda_DNA-bd_dom_sf"/>
</dbReference>
<dbReference type="GO" id="GO:0004765">
    <property type="term" value="F:shikimate kinase activity"/>
    <property type="evidence" value="ECO:0007669"/>
    <property type="project" value="UniProtKB-UniRule"/>
</dbReference>
<dbReference type="GO" id="GO:0008652">
    <property type="term" value="P:amino acid biosynthetic process"/>
    <property type="evidence" value="ECO:0007669"/>
    <property type="project" value="UniProtKB-KW"/>
</dbReference>
<evidence type="ECO:0000256" key="7">
    <source>
        <dbReference type="ARBA" id="ARBA00022777"/>
    </source>
</evidence>
<dbReference type="CDD" id="cd00464">
    <property type="entry name" value="SK"/>
    <property type="match status" value="1"/>
</dbReference>
<dbReference type="InterPro" id="IPR031322">
    <property type="entry name" value="Shikimate/glucono_kinase"/>
</dbReference>
<evidence type="ECO:0000256" key="5">
    <source>
        <dbReference type="ARBA" id="ARBA00022679"/>
    </source>
</evidence>
<evidence type="ECO:0000313" key="15">
    <source>
        <dbReference type="Proteomes" id="UP000637423"/>
    </source>
</evidence>
<keyword evidence="7 11" id="KW-0418">Kinase</keyword>
<dbReference type="PROSITE" id="PS50943">
    <property type="entry name" value="HTH_CROC1"/>
    <property type="match status" value="1"/>
</dbReference>
<comment type="function">
    <text evidence="11">Catalyzes the specific phosphorylation of the 3-hydroxyl group of shikimic acid using ATP as a cosubstrate.</text>
</comment>
<evidence type="ECO:0000256" key="10">
    <source>
        <dbReference type="ARBA" id="ARBA00048567"/>
    </source>
</evidence>
<feature type="binding site" evidence="11">
    <location>
        <position position="284"/>
    </location>
    <ligand>
        <name>ATP</name>
        <dbReference type="ChEBI" id="CHEBI:30616"/>
    </ligand>
</feature>
<dbReference type="InterPro" id="IPR000623">
    <property type="entry name" value="Shikimate_kinase/TSH1"/>
</dbReference>
<evidence type="ECO:0000256" key="6">
    <source>
        <dbReference type="ARBA" id="ARBA00022741"/>
    </source>
</evidence>
<accession>A0A916UZU7</accession>
<dbReference type="GO" id="GO:0003677">
    <property type="term" value="F:DNA binding"/>
    <property type="evidence" value="ECO:0007669"/>
    <property type="project" value="InterPro"/>
</dbReference>
<evidence type="ECO:0000256" key="3">
    <source>
        <dbReference type="ARBA" id="ARBA00012154"/>
    </source>
</evidence>
<dbReference type="PROSITE" id="PS01128">
    <property type="entry name" value="SHIKIMATE_KINASE"/>
    <property type="match status" value="1"/>
</dbReference>
<feature type="binding site" evidence="11">
    <location>
        <begin position="176"/>
        <end position="181"/>
    </location>
    <ligand>
        <name>ATP</name>
        <dbReference type="ChEBI" id="CHEBI:30616"/>
    </ligand>
</feature>
<dbReference type="InterPro" id="IPR001387">
    <property type="entry name" value="Cro/C1-type_HTH"/>
</dbReference>
<comment type="catalytic activity">
    <reaction evidence="10 11">
        <text>shikimate + ATP = 3-phosphoshikimate + ADP + H(+)</text>
        <dbReference type="Rhea" id="RHEA:13121"/>
        <dbReference type="ChEBI" id="CHEBI:15378"/>
        <dbReference type="ChEBI" id="CHEBI:30616"/>
        <dbReference type="ChEBI" id="CHEBI:36208"/>
        <dbReference type="ChEBI" id="CHEBI:145989"/>
        <dbReference type="ChEBI" id="CHEBI:456216"/>
        <dbReference type="EC" id="2.7.1.71"/>
    </reaction>
</comment>
<keyword evidence="5 11" id="KW-0808">Transferase</keyword>
<feature type="binding site" evidence="11">
    <location>
        <position position="180"/>
    </location>
    <ligand>
        <name>Mg(2+)</name>
        <dbReference type="ChEBI" id="CHEBI:18420"/>
    </ligand>
</feature>
<sequence>MPDRKGSGKKTAVADTAKVGKAGKKSKNAPQAEAIEGAEPASGKAADKSSTLETTELSLQLGQRVRSARAARAMTMKQLASESGISLPYLSRVEKGDGNISIAVLYRLALALNLPIENLLADNERYGSNYTLVIELLKRQSPEQLAEIRRVLADHVSGRKGNDTAPRKIALIGLRGAGKTTLGPLIAAKLKVPFIELNREIEQEAGITLNEIFWIYGQAGYRRLEQRCLERVIATYPEVVLATGGGIVAEPSTYELLQHSFYNIWLRARPEEHFERVMAQHDARIASPQLRQEAMENIFRTLEARESAYQLAHLTVQTSGKTVAETVKEVAALLSRKKA</sequence>
<dbReference type="PRINTS" id="PR01100">
    <property type="entry name" value="SHIKIMTKNASE"/>
</dbReference>
<reference evidence="14" key="2">
    <citation type="submission" date="2020-09" db="EMBL/GenBank/DDBJ databases">
        <authorList>
            <person name="Sun Q."/>
            <person name="Zhou Y."/>
        </authorList>
    </citation>
    <scope>NUCLEOTIDE SEQUENCE</scope>
    <source>
        <strain evidence="14">CGMCC 1.10998</strain>
    </source>
</reference>
<feature type="binding site" evidence="11">
    <location>
        <position position="305"/>
    </location>
    <ligand>
        <name>substrate</name>
    </ligand>
</feature>
<name>A0A916UZU7_9BURK</name>
<dbReference type="Proteomes" id="UP000637423">
    <property type="component" value="Unassembled WGS sequence"/>
</dbReference>
<evidence type="ECO:0000256" key="11">
    <source>
        <dbReference type="HAMAP-Rule" id="MF_00109"/>
    </source>
</evidence>
<feature type="domain" description="HTH cro/C1-type" evidence="13">
    <location>
        <begin position="65"/>
        <end position="119"/>
    </location>
</feature>
<keyword evidence="9 11" id="KW-0057">Aromatic amino acid biosynthesis</keyword>
<keyword evidence="8 11" id="KW-0067">ATP-binding</keyword>
<dbReference type="Pfam" id="PF01202">
    <property type="entry name" value="SKI"/>
    <property type="match status" value="1"/>
</dbReference>
<comment type="subunit">
    <text evidence="11">Monomer.</text>
</comment>
<evidence type="ECO:0000259" key="13">
    <source>
        <dbReference type="PROSITE" id="PS50943"/>
    </source>
</evidence>
<dbReference type="RefSeq" id="WP_188569028.1">
    <property type="nucleotide sequence ID" value="NZ_BMED01000007.1"/>
</dbReference>
<feature type="binding site" evidence="11">
    <location>
        <position position="245"/>
    </location>
    <ligand>
        <name>substrate</name>
    </ligand>
</feature>
<gene>
    <name evidence="11 14" type="primary">aroK</name>
    <name evidence="14" type="ORF">GCM10011396_51580</name>
</gene>
<evidence type="ECO:0000313" key="14">
    <source>
        <dbReference type="EMBL" id="GGC97715.1"/>
    </source>
</evidence>
<dbReference type="GO" id="GO:0005829">
    <property type="term" value="C:cytosol"/>
    <property type="evidence" value="ECO:0007669"/>
    <property type="project" value="TreeGrafter"/>
</dbReference>
<dbReference type="AlphaFoldDB" id="A0A916UZU7"/>
<evidence type="ECO:0000256" key="9">
    <source>
        <dbReference type="ARBA" id="ARBA00023141"/>
    </source>
</evidence>
<dbReference type="PANTHER" id="PTHR21087:SF16">
    <property type="entry name" value="SHIKIMATE KINASE 1, CHLOROPLASTIC"/>
    <property type="match status" value="1"/>
</dbReference>
<keyword evidence="15" id="KW-1185">Reference proteome</keyword>
<dbReference type="EC" id="2.7.1.71" evidence="3 11"/>
<keyword evidence="11" id="KW-0460">Magnesium</keyword>
<dbReference type="CDD" id="cd00093">
    <property type="entry name" value="HTH_XRE"/>
    <property type="match status" value="1"/>
</dbReference>
<dbReference type="NCBIfam" id="NF006015">
    <property type="entry name" value="PRK08154.1"/>
    <property type="match status" value="1"/>
</dbReference>
<dbReference type="SUPFAM" id="SSF47413">
    <property type="entry name" value="lambda repressor-like DNA-binding domains"/>
    <property type="match status" value="1"/>
</dbReference>
<dbReference type="GO" id="GO:0009423">
    <property type="term" value="P:chorismate biosynthetic process"/>
    <property type="evidence" value="ECO:0007669"/>
    <property type="project" value="UniProtKB-UniRule"/>
</dbReference>
<evidence type="ECO:0000256" key="1">
    <source>
        <dbReference type="ARBA" id="ARBA00004842"/>
    </source>
</evidence>
<evidence type="ECO:0000256" key="8">
    <source>
        <dbReference type="ARBA" id="ARBA00022840"/>
    </source>
</evidence>
<dbReference type="Pfam" id="PF01381">
    <property type="entry name" value="HTH_3"/>
    <property type="match status" value="1"/>
</dbReference>
<reference evidence="14" key="1">
    <citation type="journal article" date="2014" name="Int. J. Syst. Evol. Microbiol.">
        <title>Complete genome sequence of Corynebacterium casei LMG S-19264T (=DSM 44701T), isolated from a smear-ripened cheese.</title>
        <authorList>
            <consortium name="US DOE Joint Genome Institute (JGI-PGF)"/>
            <person name="Walter F."/>
            <person name="Albersmeier A."/>
            <person name="Kalinowski J."/>
            <person name="Ruckert C."/>
        </authorList>
    </citation>
    <scope>NUCLEOTIDE SEQUENCE</scope>
    <source>
        <strain evidence="14">CGMCC 1.10998</strain>
    </source>
</reference>
<dbReference type="GO" id="GO:0005524">
    <property type="term" value="F:ATP binding"/>
    <property type="evidence" value="ECO:0007669"/>
    <property type="project" value="UniProtKB-UniRule"/>
</dbReference>
<comment type="cofactor">
    <cofactor evidence="11">
        <name>Mg(2+)</name>
        <dbReference type="ChEBI" id="CHEBI:18420"/>
    </cofactor>
    <text evidence="11">Binds 1 Mg(2+) ion per subunit.</text>
</comment>
<keyword evidence="11" id="KW-0479">Metal-binding</keyword>
<comment type="pathway">
    <text evidence="1 11">Metabolic intermediate biosynthesis; chorismate biosynthesis; chorismate from D-erythrose 4-phosphate and phosphoenolpyruvate: step 5/7.</text>
</comment>
<comment type="similarity">
    <text evidence="2 11">Belongs to the shikimate kinase family.</text>
</comment>
<dbReference type="Gene3D" id="3.40.50.300">
    <property type="entry name" value="P-loop containing nucleotide triphosphate hydrolases"/>
    <property type="match status" value="1"/>
</dbReference>
<dbReference type="InterPro" id="IPR027417">
    <property type="entry name" value="P-loop_NTPase"/>
</dbReference>
<dbReference type="SMART" id="SM00530">
    <property type="entry name" value="HTH_XRE"/>
    <property type="match status" value="1"/>
</dbReference>